<dbReference type="PANTHER" id="PTHR43764:SF1">
    <property type="entry name" value="MOLYBDOPTERIN MOLYBDOTRANSFERASE"/>
    <property type="match status" value="1"/>
</dbReference>
<keyword evidence="2" id="KW-0501">Molybdenum cofactor biosynthesis</keyword>
<reference evidence="5" key="2">
    <citation type="journal article" date="2019" name="Microbiol. Resour. Announc.">
        <title>Draft Genome Sequences of Type Strains of Gordonibacter faecihominis, Paraeggerthella hongkongensis, Parvibacter caecicola,Slackia equolifaciens, Slackia faecicanis, and Slackia isoflavoniconvertens.</title>
        <authorList>
            <person name="Danylec N."/>
            <person name="Stoll D.A."/>
            <person name="Dotsch A."/>
            <person name="Huch M."/>
        </authorList>
    </citation>
    <scope>NUCLEOTIDE SEQUENCE</scope>
    <source>
        <strain evidence="5">DSM 24851</strain>
    </source>
</reference>
<comment type="pathway">
    <text evidence="1">Cofactor biosynthesis; molybdopterin biosynthesis.</text>
</comment>
<dbReference type="InterPro" id="IPR001453">
    <property type="entry name" value="MoaB/Mog_dom"/>
</dbReference>
<accession>A0A3N0B4K0</accession>
<dbReference type="Pfam" id="PF00994">
    <property type="entry name" value="MoCF_biosynth"/>
    <property type="match status" value="1"/>
</dbReference>
<dbReference type="AlphaFoldDB" id="A0A3N0B4K0"/>
<evidence type="ECO:0000313" key="4">
    <source>
        <dbReference type="EMBL" id="HJF65694.1"/>
    </source>
</evidence>
<evidence type="ECO:0000256" key="1">
    <source>
        <dbReference type="ARBA" id="ARBA00005046"/>
    </source>
</evidence>
<sequence>MHEHGHKHEEPKPTFAIITCSDTRSEKEDTAGAALEALIAERGWACVERVVVKDDRPTIAENIARLADNPQVDVVLTCGGSGLSPRDVTPEATRDACEREVPGIAEGMRAYSMQFTPRAMLSRAICMQRGNTLVINMPGSEKAARENWAGVADVLPHAVSMMAGGGH</sequence>
<dbReference type="Proteomes" id="UP000269591">
    <property type="component" value="Unassembled WGS sequence"/>
</dbReference>
<dbReference type="Proteomes" id="UP000786989">
    <property type="component" value="Unassembled WGS sequence"/>
</dbReference>
<dbReference type="EMBL" id="QIBX01000002">
    <property type="protein sequence ID" value="RNL41536.1"/>
    <property type="molecule type" value="Genomic_DNA"/>
</dbReference>
<name>A0A3N0B4K0_9ACTN</name>
<evidence type="ECO:0000256" key="2">
    <source>
        <dbReference type="ARBA" id="ARBA00023150"/>
    </source>
</evidence>
<dbReference type="NCBIfam" id="TIGR00177">
    <property type="entry name" value="molyb_syn"/>
    <property type="match status" value="1"/>
</dbReference>
<reference evidence="4" key="4">
    <citation type="submission" date="2021-09" db="EMBL/GenBank/DDBJ databases">
        <authorList>
            <person name="Gilroy R."/>
        </authorList>
    </citation>
    <scope>NUCLEOTIDE SEQUENCE</scope>
    <source>
        <strain evidence="4">ChiGjej6B6-11269</strain>
    </source>
</reference>
<comment type="caution">
    <text evidence="5">The sequence shown here is derived from an EMBL/GenBank/DDBJ whole genome shotgun (WGS) entry which is preliminary data.</text>
</comment>
<dbReference type="PANTHER" id="PTHR43764">
    <property type="entry name" value="MOLYBDENUM COFACTOR BIOSYNTHESIS"/>
    <property type="match status" value="1"/>
</dbReference>
<dbReference type="Gene3D" id="3.40.980.10">
    <property type="entry name" value="MoaB/Mog-like domain"/>
    <property type="match status" value="1"/>
</dbReference>
<dbReference type="GO" id="GO:0006777">
    <property type="term" value="P:Mo-molybdopterin cofactor biosynthetic process"/>
    <property type="evidence" value="ECO:0007669"/>
    <property type="project" value="UniProtKB-KW"/>
</dbReference>
<proteinExistence type="predicted"/>
<protein>
    <submittedName>
        <fullName evidence="4 5">Molybdenum cofactor biosynthesis protein</fullName>
    </submittedName>
</protein>
<reference evidence="4" key="3">
    <citation type="journal article" date="2021" name="PeerJ">
        <title>Extensive microbial diversity within the chicken gut microbiome revealed by metagenomics and culture.</title>
        <authorList>
            <person name="Gilroy R."/>
            <person name="Ravi A."/>
            <person name="Getino M."/>
            <person name="Pursley I."/>
            <person name="Horton D.L."/>
            <person name="Alikhan N.F."/>
            <person name="Baker D."/>
            <person name="Gharbi K."/>
            <person name="Hall N."/>
            <person name="Watson M."/>
            <person name="Adriaenssens E.M."/>
            <person name="Foster-Nyarko E."/>
            <person name="Jarju S."/>
            <person name="Secka A."/>
            <person name="Antonio M."/>
            <person name="Oren A."/>
            <person name="Chaudhuri R.R."/>
            <person name="La Ragione R."/>
            <person name="Hildebrand F."/>
            <person name="Pallen M.J."/>
        </authorList>
    </citation>
    <scope>NUCLEOTIDE SEQUENCE</scope>
    <source>
        <strain evidence="4">ChiGjej6B6-11269</strain>
    </source>
</reference>
<evidence type="ECO:0000313" key="6">
    <source>
        <dbReference type="Proteomes" id="UP000269591"/>
    </source>
</evidence>
<evidence type="ECO:0000313" key="5">
    <source>
        <dbReference type="EMBL" id="RNL41536.1"/>
    </source>
</evidence>
<dbReference type="SMART" id="SM00852">
    <property type="entry name" value="MoCF_biosynth"/>
    <property type="match status" value="1"/>
</dbReference>
<organism evidence="5 6">
    <name type="scientific">Slackia equolifaciens</name>
    <dbReference type="NCBI Taxonomy" id="498718"/>
    <lineage>
        <taxon>Bacteria</taxon>
        <taxon>Bacillati</taxon>
        <taxon>Actinomycetota</taxon>
        <taxon>Coriobacteriia</taxon>
        <taxon>Eggerthellales</taxon>
        <taxon>Eggerthellaceae</taxon>
        <taxon>Slackia</taxon>
    </lineage>
</organism>
<dbReference type="SUPFAM" id="SSF53218">
    <property type="entry name" value="Molybdenum cofactor biosynthesis proteins"/>
    <property type="match status" value="1"/>
</dbReference>
<evidence type="ECO:0000259" key="3">
    <source>
        <dbReference type="SMART" id="SM00852"/>
    </source>
</evidence>
<dbReference type="OrthoDB" id="9794429at2"/>
<dbReference type="RefSeq" id="WP_123208233.1">
    <property type="nucleotide sequence ID" value="NZ_JBHTHO010000034.1"/>
</dbReference>
<dbReference type="CDD" id="cd00886">
    <property type="entry name" value="MogA_MoaB"/>
    <property type="match status" value="1"/>
</dbReference>
<dbReference type="InterPro" id="IPR036425">
    <property type="entry name" value="MoaB/Mog-like_dom_sf"/>
</dbReference>
<dbReference type="InterPro" id="IPR051920">
    <property type="entry name" value="MPT_Adenylyltrnsfr/MoaC-Rel"/>
</dbReference>
<gene>
    <name evidence="5" type="ORF">DMP06_02160</name>
    <name evidence="4" type="ORF">K8U77_06225</name>
</gene>
<keyword evidence="6" id="KW-1185">Reference proteome</keyword>
<reference evidence="6" key="1">
    <citation type="submission" date="2018-05" db="EMBL/GenBank/DDBJ databases">
        <title>Genome Sequencing of selected type strains of the family Eggerthellaceae.</title>
        <authorList>
            <person name="Danylec N."/>
            <person name="Stoll D.A."/>
            <person name="Doetsch A."/>
            <person name="Huch M."/>
        </authorList>
    </citation>
    <scope>NUCLEOTIDE SEQUENCE [LARGE SCALE GENOMIC DNA]</scope>
    <source>
        <strain evidence="6">DSM 24851</strain>
    </source>
</reference>
<dbReference type="EMBL" id="DYWI01000117">
    <property type="protein sequence ID" value="HJF65694.1"/>
    <property type="molecule type" value="Genomic_DNA"/>
</dbReference>
<feature type="domain" description="MoaB/Mog" evidence="3">
    <location>
        <begin position="16"/>
        <end position="158"/>
    </location>
</feature>